<evidence type="ECO:0000313" key="3">
    <source>
        <dbReference type="Proteomes" id="UP001385499"/>
    </source>
</evidence>
<dbReference type="Proteomes" id="UP001385499">
    <property type="component" value="Unassembled WGS sequence"/>
</dbReference>
<organism evidence="2 3">
    <name type="scientific">Roseibium algae</name>
    <dbReference type="NCBI Taxonomy" id="3123038"/>
    <lineage>
        <taxon>Bacteria</taxon>
        <taxon>Pseudomonadati</taxon>
        <taxon>Pseudomonadota</taxon>
        <taxon>Alphaproteobacteria</taxon>
        <taxon>Hyphomicrobiales</taxon>
        <taxon>Stappiaceae</taxon>
        <taxon>Roseibium</taxon>
    </lineage>
</organism>
<evidence type="ECO:0000256" key="1">
    <source>
        <dbReference type="SAM" id="MobiDB-lite"/>
    </source>
</evidence>
<name>A0ABU8TKE3_9HYPH</name>
<proteinExistence type="predicted"/>
<dbReference type="RefSeq" id="WP_340274343.1">
    <property type="nucleotide sequence ID" value="NZ_JBAKIA010000005.1"/>
</dbReference>
<dbReference type="EMBL" id="JBAKIA010000005">
    <property type="protein sequence ID" value="MEJ8474602.1"/>
    <property type="molecule type" value="Genomic_DNA"/>
</dbReference>
<protein>
    <submittedName>
        <fullName evidence="2">Uncharacterized protein</fullName>
    </submittedName>
</protein>
<evidence type="ECO:0000313" key="2">
    <source>
        <dbReference type="EMBL" id="MEJ8474602.1"/>
    </source>
</evidence>
<sequence length="72" mass="7548">MCMVGGAKAQSVETPPAPRKADPERQASALQDDERRRRASAYGRGATTLTSPLGVSNYGSQSRSGVTLLGRA</sequence>
<comment type="caution">
    <text evidence="2">The sequence shown here is derived from an EMBL/GenBank/DDBJ whole genome shotgun (WGS) entry which is preliminary data.</text>
</comment>
<keyword evidence="3" id="KW-1185">Reference proteome</keyword>
<feature type="region of interest" description="Disordered" evidence="1">
    <location>
        <begin position="1"/>
        <end position="72"/>
    </location>
</feature>
<feature type="compositionally biased region" description="Polar residues" evidence="1">
    <location>
        <begin position="47"/>
        <end position="65"/>
    </location>
</feature>
<accession>A0ABU8TKE3</accession>
<gene>
    <name evidence="2" type="ORF">V6575_10930</name>
</gene>
<reference evidence="2 3" key="1">
    <citation type="submission" date="2024-02" db="EMBL/GenBank/DDBJ databases">
        <title>Roseibium algae sp. nov., isolated from marine alga (Grateloupia sp.), showing potential in myo-inositol conversion.</title>
        <authorList>
            <person name="Wang Y."/>
        </authorList>
    </citation>
    <scope>NUCLEOTIDE SEQUENCE [LARGE SCALE GENOMIC DNA]</scope>
    <source>
        <strain evidence="2 3">H3510</strain>
    </source>
</reference>